<dbReference type="EMBL" id="ANHY01000014">
    <property type="protein sequence ID" value="EKV28895.1"/>
    <property type="molecule type" value="Genomic_DNA"/>
</dbReference>
<dbReference type="PANTHER" id="PTHR32347">
    <property type="entry name" value="EFFLUX SYSTEM COMPONENT YKNX-RELATED"/>
    <property type="match status" value="1"/>
</dbReference>
<dbReference type="Gene3D" id="2.40.50.100">
    <property type="match status" value="1"/>
</dbReference>
<dbReference type="Gene3D" id="1.10.287.470">
    <property type="entry name" value="Helix hairpin bin"/>
    <property type="match status" value="1"/>
</dbReference>
<dbReference type="InterPro" id="IPR058637">
    <property type="entry name" value="YknX-like_C"/>
</dbReference>
<dbReference type="GO" id="GO:0030313">
    <property type="term" value="C:cell envelope"/>
    <property type="evidence" value="ECO:0007669"/>
    <property type="project" value="UniProtKB-SubCell"/>
</dbReference>
<comment type="subcellular location">
    <subcellularLocation>
        <location evidence="1">Cell envelope</location>
    </subcellularLocation>
</comment>
<dbReference type="PATRIC" id="fig|1238182.3.peg.2872"/>
<gene>
    <name evidence="5" type="ORF">C882_0658</name>
</gene>
<evidence type="ECO:0000259" key="4">
    <source>
        <dbReference type="Pfam" id="PF25989"/>
    </source>
</evidence>
<accession>K9GSC4</accession>
<feature type="coiled-coil region" evidence="3">
    <location>
        <begin position="111"/>
        <end position="190"/>
    </location>
</feature>
<evidence type="ECO:0000313" key="5">
    <source>
        <dbReference type="EMBL" id="EKV28895.1"/>
    </source>
</evidence>
<evidence type="ECO:0000313" key="6">
    <source>
        <dbReference type="Proteomes" id="UP000009881"/>
    </source>
</evidence>
<organism evidence="5 6">
    <name type="scientific">Caenispirillum salinarum AK4</name>
    <dbReference type="NCBI Taxonomy" id="1238182"/>
    <lineage>
        <taxon>Bacteria</taxon>
        <taxon>Pseudomonadati</taxon>
        <taxon>Pseudomonadota</taxon>
        <taxon>Alphaproteobacteria</taxon>
        <taxon>Rhodospirillales</taxon>
        <taxon>Novispirillaceae</taxon>
        <taxon>Caenispirillum</taxon>
    </lineage>
</organism>
<evidence type="ECO:0000256" key="1">
    <source>
        <dbReference type="ARBA" id="ARBA00004196"/>
    </source>
</evidence>
<dbReference type="InterPro" id="IPR050465">
    <property type="entry name" value="UPF0194_transport"/>
</dbReference>
<evidence type="ECO:0000256" key="2">
    <source>
        <dbReference type="ARBA" id="ARBA00023054"/>
    </source>
</evidence>
<dbReference type="PANTHER" id="PTHR32347:SF29">
    <property type="entry name" value="UPF0194 MEMBRANE PROTEIN YBHG"/>
    <property type="match status" value="1"/>
</dbReference>
<dbReference type="eggNOG" id="COG0845">
    <property type="taxonomic scope" value="Bacteria"/>
</dbReference>
<comment type="caution">
    <text evidence="5">The sequence shown here is derived from an EMBL/GenBank/DDBJ whole genome shotgun (WGS) entry which is preliminary data.</text>
</comment>
<dbReference type="Gene3D" id="2.40.420.20">
    <property type="match status" value="1"/>
</dbReference>
<dbReference type="AlphaFoldDB" id="K9GSC4"/>
<dbReference type="Pfam" id="PF25989">
    <property type="entry name" value="YknX_C"/>
    <property type="match status" value="1"/>
</dbReference>
<dbReference type="SUPFAM" id="SSF111369">
    <property type="entry name" value="HlyD-like secretion proteins"/>
    <property type="match status" value="1"/>
</dbReference>
<sequence length="410" mass="42876">MPMTPTRKRLLLWSVPALLLAAAMAWLLAPRPVPVDLARAAVGPLTVTVEAEGETRVRDVFTVSAPVAGRMQRLAVEVGDVVEDGAPVAVIRPADPVFLDARTATAAVAGVRAAEAAVAGARAEVARAESDLSFARSELDRARRLAEEGTIPRRSLERAQADFSAGTAALEAARDALRAREAELEAARAGLIQPGEPQSLDAAEAAPDTCCVHVPAPASGRVLAVLQESEAVVQAGQPLLEIGDPRALEVTVDLLSSDAVQVRPGMAATLVDWGGAPLNGVVRRVDPSGFTEVSALGIEEQRVNVIIDPADGSRWPESLGHAFRVVAQIAVWHSDEVLTVPMGAVFRDAAGWAVFRVEDGTARHRPVTLGRMEGLTAQVTAGLAEGDSVVLHPGDRVAPGTSVTARETEG</sequence>
<reference evidence="5 6" key="1">
    <citation type="journal article" date="2013" name="Genome Announc.">
        <title>Draft Genome Sequence of an Alphaproteobacterium, Caenispirillum salinarum AK4(T), Isolated from a Solar Saltern.</title>
        <authorList>
            <person name="Khatri I."/>
            <person name="Singh A."/>
            <person name="Korpole S."/>
            <person name="Pinnaka A.K."/>
            <person name="Subramanian S."/>
        </authorList>
    </citation>
    <scope>NUCLEOTIDE SEQUENCE [LARGE SCALE GENOMIC DNA]</scope>
    <source>
        <strain evidence="5 6">AK4</strain>
    </source>
</reference>
<dbReference type="Gene3D" id="2.40.30.170">
    <property type="match status" value="1"/>
</dbReference>
<evidence type="ECO:0000256" key="3">
    <source>
        <dbReference type="SAM" id="Coils"/>
    </source>
</evidence>
<keyword evidence="2 3" id="KW-0175">Coiled coil</keyword>
<protein>
    <recommendedName>
        <fullName evidence="4">YknX-like C-terminal permuted SH3-like domain-containing protein</fullName>
    </recommendedName>
</protein>
<keyword evidence="6" id="KW-1185">Reference proteome</keyword>
<dbReference type="STRING" id="1238182.C882_0658"/>
<dbReference type="Proteomes" id="UP000009881">
    <property type="component" value="Unassembled WGS sequence"/>
</dbReference>
<proteinExistence type="predicted"/>
<name>K9GSC4_9PROT</name>
<feature type="domain" description="YknX-like C-terminal permuted SH3-like" evidence="4">
    <location>
        <begin position="337"/>
        <end position="404"/>
    </location>
</feature>